<evidence type="ECO:0000313" key="4">
    <source>
        <dbReference type="Proteomes" id="UP000323720"/>
    </source>
</evidence>
<dbReference type="Gene3D" id="3.40.50.2020">
    <property type="match status" value="1"/>
</dbReference>
<dbReference type="Pfam" id="PF00156">
    <property type="entry name" value="Pribosyltran"/>
    <property type="match status" value="1"/>
</dbReference>
<dbReference type="Proteomes" id="UP000323720">
    <property type="component" value="Unassembled WGS sequence"/>
</dbReference>
<feature type="domain" description="Phosphoribosyltransferase" evidence="2">
    <location>
        <begin position="134"/>
        <end position="221"/>
    </location>
</feature>
<name>A0A5D0RBR2_9FLAO</name>
<dbReference type="EMBL" id="VSKK01000001">
    <property type="protein sequence ID" value="TYB78952.1"/>
    <property type="molecule type" value="Genomic_DNA"/>
</dbReference>
<reference evidence="3 4" key="1">
    <citation type="submission" date="2019-08" db="EMBL/GenBank/DDBJ databases">
        <title>Genomes of Antarctic Bizionia species.</title>
        <authorList>
            <person name="Bowman J.P."/>
        </authorList>
    </citation>
    <scope>NUCLEOTIDE SEQUENCE [LARGE SCALE GENOMIC DNA]</scope>
    <source>
        <strain evidence="3 4">ADA-4</strain>
    </source>
</reference>
<sequence>MLESLINLFFPKVCYVCNGLLHDNERYVCTTCRHKLPVTNFHLNKDESVLKVFYGRVPIEAATALLRFEKKGITQSLMHNLKYKGFEDIGIFLGAWLGAELKTIPEYQTIDMVIPVPLHKNKLRKRGYNQVAKFAQELAKSLDAEYVDDVLIKVSNTSSQVTKSRLTRWLSNVEIFKVINSEKIQNKHILLVDDIITTGATLEACGTVLLKNNKVKISIATMAIA</sequence>
<dbReference type="OrthoDB" id="9779910at2"/>
<dbReference type="PANTHER" id="PTHR47505:SF1">
    <property type="entry name" value="DNA UTILIZATION PROTEIN YHGH"/>
    <property type="match status" value="1"/>
</dbReference>
<dbReference type="InterPro" id="IPR000836">
    <property type="entry name" value="PRTase_dom"/>
</dbReference>
<dbReference type="RefSeq" id="WP_148402689.1">
    <property type="nucleotide sequence ID" value="NZ_VSKK01000001.1"/>
</dbReference>
<protein>
    <submittedName>
        <fullName evidence="3">ComF family protein</fullName>
    </submittedName>
</protein>
<dbReference type="InterPro" id="IPR051910">
    <property type="entry name" value="ComF/GntX_DNA_util-trans"/>
</dbReference>
<dbReference type="PANTHER" id="PTHR47505">
    <property type="entry name" value="DNA UTILIZATION PROTEIN YHGH"/>
    <property type="match status" value="1"/>
</dbReference>
<dbReference type="CDD" id="cd06223">
    <property type="entry name" value="PRTases_typeI"/>
    <property type="match status" value="1"/>
</dbReference>
<evidence type="ECO:0000256" key="1">
    <source>
        <dbReference type="ARBA" id="ARBA00008007"/>
    </source>
</evidence>
<gene>
    <name evidence="3" type="ORF">ES674_04030</name>
</gene>
<dbReference type="SUPFAM" id="SSF53271">
    <property type="entry name" value="PRTase-like"/>
    <property type="match status" value="1"/>
</dbReference>
<organism evidence="3 4">
    <name type="scientific">Bizionia myxarmorum</name>
    <dbReference type="NCBI Taxonomy" id="291186"/>
    <lineage>
        <taxon>Bacteria</taxon>
        <taxon>Pseudomonadati</taxon>
        <taxon>Bacteroidota</taxon>
        <taxon>Flavobacteriia</taxon>
        <taxon>Flavobacteriales</taxon>
        <taxon>Flavobacteriaceae</taxon>
        <taxon>Bizionia</taxon>
    </lineage>
</organism>
<dbReference type="AlphaFoldDB" id="A0A5D0RBR2"/>
<evidence type="ECO:0000259" key="2">
    <source>
        <dbReference type="Pfam" id="PF00156"/>
    </source>
</evidence>
<dbReference type="InterPro" id="IPR029057">
    <property type="entry name" value="PRTase-like"/>
</dbReference>
<evidence type="ECO:0000313" key="3">
    <source>
        <dbReference type="EMBL" id="TYB78952.1"/>
    </source>
</evidence>
<comment type="similarity">
    <text evidence="1">Belongs to the ComF/GntX family.</text>
</comment>
<comment type="caution">
    <text evidence="3">The sequence shown here is derived from an EMBL/GenBank/DDBJ whole genome shotgun (WGS) entry which is preliminary data.</text>
</comment>
<keyword evidence="4" id="KW-1185">Reference proteome</keyword>
<accession>A0A5D0RBR2</accession>
<proteinExistence type="inferred from homology"/>